<sequence>MKIPGNETLLALLGALAALAGCTSGGGGSTGGADGGPAVVLSPKGKVLEAAENQADPDAGASKAEAAKSERVDIPAGTLVAGSTPGDKGRDPVLEPAELEVKLGAYAIDRYLYPNDPTKPPLTGVSRAKAAELCEQAGGRLCTELEWERACKGPEGTTFAGSASWDAKCAKEPASCASGFGVLGMGAAYREWTASEVLPIEDMQPRAAAVRGARGSAVGPDHRCAHRTAIDPGASAEDLGFRCCRGAPNAATIPSPQWEQTYRRVELPAKELAEMLASVPALSTLDREITYFKEPDDVNVVLARGDAGAPPANTVLTTSPLLWNPVPGEQIVVLAGRAAKDSFVVAFYRLPGDRYRIASTLVLKDEKGPIALGFNGYVRKRLSWATCWDCRGESGNVTYRDDGRVVITQK</sequence>
<dbReference type="Gene3D" id="3.90.1580.10">
    <property type="entry name" value="paralog of FGE (formylglycine-generating enzyme)"/>
    <property type="match status" value="1"/>
</dbReference>
<reference evidence="3 4" key="1">
    <citation type="submission" date="2021-04" db="EMBL/GenBank/DDBJ databases">
        <title>Genome analysis of Polyangium sp.</title>
        <authorList>
            <person name="Li Y."/>
            <person name="Wang J."/>
        </authorList>
    </citation>
    <scope>NUCLEOTIDE SEQUENCE [LARGE SCALE GENOMIC DNA]</scope>
    <source>
        <strain evidence="3 4">SDU14</strain>
    </source>
</reference>
<proteinExistence type="predicted"/>
<feature type="signal peptide" evidence="1">
    <location>
        <begin position="1"/>
        <end position="20"/>
    </location>
</feature>
<dbReference type="EMBL" id="JAGTJJ010000003">
    <property type="protein sequence ID" value="MDC3980870.1"/>
    <property type="molecule type" value="Genomic_DNA"/>
</dbReference>
<keyword evidence="1" id="KW-0732">Signal</keyword>
<dbReference type="SUPFAM" id="SSF56436">
    <property type="entry name" value="C-type lectin-like"/>
    <property type="match status" value="1"/>
</dbReference>
<dbReference type="InterPro" id="IPR016187">
    <property type="entry name" value="CTDL_fold"/>
</dbReference>
<dbReference type="InterPro" id="IPR042095">
    <property type="entry name" value="SUMF_sf"/>
</dbReference>
<evidence type="ECO:0000259" key="2">
    <source>
        <dbReference type="Pfam" id="PF03781"/>
    </source>
</evidence>
<dbReference type="Pfam" id="PF03781">
    <property type="entry name" value="FGE-sulfatase"/>
    <property type="match status" value="1"/>
</dbReference>
<dbReference type="InterPro" id="IPR005532">
    <property type="entry name" value="SUMF_dom"/>
</dbReference>
<organism evidence="3 4">
    <name type="scientific">Polyangium jinanense</name>
    <dbReference type="NCBI Taxonomy" id="2829994"/>
    <lineage>
        <taxon>Bacteria</taxon>
        <taxon>Pseudomonadati</taxon>
        <taxon>Myxococcota</taxon>
        <taxon>Polyangia</taxon>
        <taxon>Polyangiales</taxon>
        <taxon>Polyangiaceae</taxon>
        <taxon>Polyangium</taxon>
    </lineage>
</organism>
<evidence type="ECO:0000313" key="4">
    <source>
        <dbReference type="Proteomes" id="UP001151081"/>
    </source>
</evidence>
<dbReference type="PROSITE" id="PS51257">
    <property type="entry name" value="PROKAR_LIPOPROTEIN"/>
    <property type="match status" value="1"/>
</dbReference>
<accession>A0A9X4AS82</accession>
<comment type="caution">
    <text evidence="3">The sequence shown here is derived from an EMBL/GenBank/DDBJ whole genome shotgun (WGS) entry which is preliminary data.</text>
</comment>
<dbReference type="RefSeq" id="WP_272419497.1">
    <property type="nucleotide sequence ID" value="NZ_JAGTJJ010000003.1"/>
</dbReference>
<dbReference type="Proteomes" id="UP001151081">
    <property type="component" value="Unassembled WGS sequence"/>
</dbReference>
<gene>
    <name evidence="3" type="ORF">KEG57_10205</name>
</gene>
<evidence type="ECO:0000256" key="1">
    <source>
        <dbReference type="SAM" id="SignalP"/>
    </source>
</evidence>
<evidence type="ECO:0000313" key="3">
    <source>
        <dbReference type="EMBL" id="MDC3980870.1"/>
    </source>
</evidence>
<keyword evidence="4" id="KW-1185">Reference proteome</keyword>
<protein>
    <submittedName>
        <fullName evidence="3">SUMF1/EgtB/PvdO family nonheme iron enzyme</fullName>
    </submittedName>
</protein>
<feature type="chain" id="PRO_5040719242" evidence="1">
    <location>
        <begin position="21"/>
        <end position="410"/>
    </location>
</feature>
<feature type="domain" description="Sulfatase-modifying factor enzyme-like" evidence="2">
    <location>
        <begin position="116"/>
        <end position="245"/>
    </location>
</feature>
<name>A0A9X4AS82_9BACT</name>
<dbReference type="AlphaFoldDB" id="A0A9X4AS82"/>